<sequence length="549" mass="60757">MKLKKTAYLLLSAVLFLATLTPICAFANADLADKDAEENMAWLSDFYIRESAYDFVKDEVMPNKGIYNSTAETFVENVNGLKKLYDMDYSTMAAAYEKILTDIFTLIDEANLTVGYDEMKAYLQDEWQIVYPEQDDARTATYTTIAYACLRTDILQSLLKIDVTIEPGTSINRTIVLILGAITGEEIDADVETLMDYAVVNIKKILIDNGYQVSENADPQEFLLLYKIMIATEVGYPIENQNVAAYTDADKAYVQGAYTAAVIKLTYGISPSVEDVLAATASEDENAVAMLILRTMIVEAGETWTEDETLADLFERACQLGYFDLEYEFYSDVYNYDVYLQYDCDEIWLTPFAFAAEKGYEKLQYLTMTINGDPVENSRSYKLAVNDDVTTATVALKYDDGETVDEATYTFTIYNGTQQQPNVTLPVPSDNVDNDFNMDLEYYEDLLNSESNAAPAEDNNLEARELSATPYDLSDTQSALITAAAADTAEDDAEPAVVTSVQTASNTTSPDTGLSDMNMALIIGAVAVVVIAGGITAFVLVKRKKEAGR</sequence>
<reference evidence="4" key="1">
    <citation type="submission" date="2020-10" db="EMBL/GenBank/DDBJ databases">
        <authorList>
            <person name="Gilroy R."/>
        </authorList>
    </citation>
    <scope>NUCLEOTIDE SEQUENCE</scope>
    <source>
        <strain evidence="4">CHK176-6737</strain>
    </source>
</reference>
<dbReference type="EMBL" id="DVNM01000005">
    <property type="protein sequence ID" value="HIU68553.1"/>
    <property type="molecule type" value="Genomic_DNA"/>
</dbReference>
<accession>A0A9D1SN62</accession>
<evidence type="ECO:0000256" key="2">
    <source>
        <dbReference type="SAM" id="Phobius"/>
    </source>
</evidence>
<evidence type="ECO:0000256" key="3">
    <source>
        <dbReference type="SAM" id="SignalP"/>
    </source>
</evidence>
<keyword evidence="2" id="KW-0812">Transmembrane</keyword>
<evidence type="ECO:0000313" key="4">
    <source>
        <dbReference type="EMBL" id="HIU68553.1"/>
    </source>
</evidence>
<proteinExistence type="predicted"/>
<name>A0A9D1SN62_9FIRM</name>
<gene>
    <name evidence="4" type="ORF">IAD23_01170</name>
</gene>
<reference evidence="4" key="2">
    <citation type="journal article" date="2021" name="PeerJ">
        <title>Extensive microbial diversity within the chicken gut microbiome revealed by metagenomics and culture.</title>
        <authorList>
            <person name="Gilroy R."/>
            <person name="Ravi A."/>
            <person name="Getino M."/>
            <person name="Pursley I."/>
            <person name="Horton D.L."/>
            <person name="Alikhan N.F."/>
            <person name="Baker D."/>
            <person name="Gharbi K."/>
            <person name="Hall N."/>
            <person name="Watson M."/>
            <person name="Adriaenssens E.M."/>
            <person name="Foster-Nyarko E."/>
            <person name="Jarju S."/>
            <person name="Secka A."/>
            <person name="Antonio M."/>
            <person name="Oren A."/>
            <person name="Chaudhuri R.R."/>
            <person name="La Ragione R."/>
            <person name="Hildebrand F."/>
            <person name="Pallen M.J."/>
        </authorList>
    </citation>
    <scope>NUCLEOTIDE SEQUENCE</scope>
    <source>
        <strain evidence="4">CHK176-6737</strain>
    </source>
</reference>
<feature type="compositionally biased region" description="Polar residues" evidence="1">
    <location>
        <begin position="499"/>
        <end position="512"/>
    </location>
</feature>
<dbReference type="Proteomes" id="UP000824125">
    <property type="component" value="Unassembled WGS sequence"/>
</dbReference>
<evidence type="ECO:0000313" key="5">
    <source>
        <dbReference type="Proteomes" id="UP000824125"/>
    </source>
</evidence>
<comment type="caution">
    <text evidence="4">The sequence shown here is derived from an EMBL/GenBank/DDBJ whole genome shotgun (WGS) entry which is preliminary data.</text>
</comment>
<keyword evidence="3" id="KW-0732">Signal</keyword>
<feature type="signal peptide" evidence="3">
    <location>
        <begin position="1"/>
        <end position="27"/>
    </location>
</feature>
<feature type="chain" id="PRO_5038383863" evidence="3">
    <location>
        <begin position="28"/>
        <end position="549"/>
    </location>
</feature>
<keyword evidence="2" id="KW-1133">Transmembrane helix</keyword>
<protein>
    <submittedName>
        <fullName evidence="4">LPXTG cell wall anchor domain-containing protein</fullName>
    </submittedName>
</protein>
<evidence type="ECO:0000256" key="1">
    <source>
        <dbReference type="SAM" id="MobiDB-lite"/>
    </source>
</evidence>
<dbReference type="NCBIfam" id="TIGR01167">
    <property type="entry name" value="LPXTG_anchor"/>
    <property type="match status" value="1"/>
</dbReference>
<feature type="region of interest" description="Disordered" evidence="1">
    <location>
        <begin position="491"/>
        <end position="512"/>
    </location>
</feature>
<keyword evidence="2" id="KW-0472">Membrane</keyword>
<organism evidence="4 5">
    <name type="scientific">Candidatus Scybalenecus merdavium</name>
    <dbReference type="NCBI Taxonomy" id="2840939"/>
    <lineage>
        <taxon>Bacteria</taxon>
        <taxon>Bacillati</taxon>
        <taxon>Bacillota</taxon>
        <taxon>Clostridia</taxon>
        <taxon>Eubacteriales</taxon>
        <taxon>Oscillospiraceae</taxon>
        <taxon>Oscillospiraceae incertae sedis</taxon>
        <taxon>Candidatus Scybalenecus</taxon>
    </lineage>
</organism>
<dbReference type="AlphaFoldDB" id="A0A9D1SN62"/>
<feature type="transmembrane region" description="Helical" evidence="2">
    <location>
        <begin position="519"/>
        <end position="541"/>
    </location>
</feature>